<keyword evidence="8" id="KW-1185">Reference proteome</keyword>
<dbReference type="Gene3D" id="3.30.559.70">
    <property type="entry name" value="Choline/Carnitine o-acyltransferase, domain 2"/>
    <property type="match status" value="1"/>
</dbReference>
<keyword evidence="5" id="KW-0472">Membrane</keyword>
<evidence type="ECO:0000313" key="8">
    <source>
        <dbReference type="Proteomes" id="UP001328107"/>
    </source>
</evidence>
<dbReference type="Proteomes" id="UP001328107">
    <property type="component" value="Unassembled WGS sequence"/>
</dbReference>
<dbReference type="InterPro" id="IPR039551">
    <property type="entry name" value="Cho/carn_acyl_trans"/>
</dbReference>
<evidence type="ECO:0000256" key="2">
    <source>
        <dbReference type="ARBA" id="ARBA00022679"/>
    </source>
</evidence>
<proteinExistence type="inferred from homology"/>
<dbReference type="GO" id="GO:0006631">
    <property type="term" value="P:fatty acid metabolic process"/>
    <property type="evidence" value="ECO:0007669"/>
    <property type="project" value="TreeGrafter"/>
</dbReference>
<keyword evidence="3" id="KW-0012">Acyltransferase</keyword>
<keyword evidence="2" id="KW-0808">Transferase</keyword>
<keyword evidence="5" id="KW-0812">Transmembrane</keyword>
<dbReference type="InterPro" id="IPR042231">
    <property type="entry name" value="Cho/carn_acyl_trans_2"/>
</dbReference>
<dbReference type="PANTHER" id="PTHR22589">
    <property type="entry name" value="CARNITINE O-ACYLTRANSFERASE"/>
    <property type="match status" value="1"/>
</dbReference>
<gene>
    <name evidence="7" type="ORF">PMAYCL1PPCAC_14786</name>
</gene>
<organism evidence="7 8">
    <name type="scientific">Pristionchus mayeri</name>
    <dbReference type="NCBI Taxonomy" id="1317129"/>
    <lineage>
        <taxon>Eukaryota</taxon>
        <taxon>Metazoa</taxon>
        <taxon>Ecdysozoa</taxon>
        <taxon>Nematoda</taxon>
        <taxon>Chromadorea</taxon>
        <taxon>Rhabditida</taxon>
        <taxon>Rhabditina</taxon>
        <taxon>Diplogasteromorpha</taxon>
        <taxon>Diplogasteroidea</taxon>
        <taxon>Neodiplogasteridae</taxon>
        <taxon>Pristionchus</taxon>
    </lineage>
</organism>
<evidence type="ECO:0000259" key="6">
    <source>
        <dbReference type="Pfam" id="PF00755"/>
    </source>
</evidence>
<dbReference type="Pfam" id="PF00755">
    <property type="entry name" value="Carn_acyltransf"/>
    <property type="match status" value="1"/>
</dbReference>
<dbReference type="GO" id="GO:0005739">
    <property type="term" value="C:mitochondrion"/>
    <property type="evidence" value="ECO:0007669"/>
    <property type="project" value="TreeGrafter"/>
</dbReference>
<feature type="domain" description="Choline/carnitine acyltransferase" evidence="6">
    <location>
        <begin position="105"/>
        <end position="595"/>
    </location>
</feature>
<comment type="similarity">
    <text evidence="1">Belongs to the carnitine/choline acetyltransferase family.</text>
</comment>
<accession>A0AAN5CHM9</accession>
<protein>
    <recommendedName>
        <fullName evidence="6">Choline/carnitine acyltransferase domain-containing protein</fullName>
    </recommendedName>
</protein>
<dbReference type="GO" id="GO:0009437">
    <property type="term" value="P:carnitine metabolic process"/>
    <property type="evidence" value="ECO:0007669"/>
    <property type="project" value="TreeGrafter"/>
</dbReference>
<name>A0AAN5CHM9_9BILA</name>
<dbReference type="SUPFAM" id="SSF52777">
    <property type="entry name" value="CoA-dependent acyltransferases"/>
    <property type="match status" value="2"/>
</dbReference>
<dbReference type="PANTHER" id="PTHR22589:SF99">
    <property type="entry name" value="CHOLINE_CARNITINE ACYLTRANSFERASE DOMAIN-CONTAINING PROTEIN"/>
    <property type="match status" value="1"/>
</dbReference>
<evidence type="ECO:0000256" key="3">
    <source>
        <dbReference type="ARBA" id="ARBA00023315"/>
    </source>
</evidence>
<evidence type="ECO:0000313" key="7">
    <source>
        <dbReference type="EMBL" id="GMR44591.1"/>
    </source>
</evidence>
<reference evidence="8" key="1">
    <citation type="submission" date="2022-10" db="EMBL/GenBank/DDBJ databases">
        <title>Genome assembly of Pristionchus species.</title>
        <authorList>
            <person name="Yoshida K."/>
            <person name="Sommer R.J."/>
        </authorList>
    </citation>
    <scope>NUCLEOTIDE SEQUENCE [LARGE SCALE GENOMIC DNA]</scope>
    <source>
        <strain evidence="8">RS5460</strain>
    </source>
</reference>
<dbReference type="AlphaFoldDB" id="A0AAN5CHM9"/>
<comment type="caution">
    <text evidence="7">The sequence shown here is derived from an EMBL/GenBank/DDBJ whole genome shotgun (WGS) entry which is preliminary data.</text>
</comment>
<keyword evidence="5" id="KW-1133">Transmembrane helix</keyword>
<dbReference type="GO" id="GO:0004095">
    <property type="term" value="F:carnitine O-palmitoyltransferase activity"/>
    <property type="evidence" value="ECO:0007669"/>
    <property type="project" value="TreeGrafter"/>
</dbReference>
<dbReference type="Gene3D" id="3.30.559.10">
    <property type="entry name" value="Chloramphenicol acetyltransferase-like domain"/>
    <property type="match status" value="1"/>
</dbReference>
<evidence type="ECO:0000256" key="1">
    <source>
        <dbReference type="ARBA" id="ARBA00005232"/>
    </source>
</evidence>
<evidence type="ECO:0000256" key="5">
    <source>
        <dbReference type="SAM" id="Phobius"/>
    </source>
</evidence>
<feature type="active site" description="Proton acceptor" evidence="4">
    <location>
        <position position="374"/>
    </location>
</feature>
<dbReference type="InterPro" id="IPR023213">
    <property type="entry name" value="CAT-like_dom_sf"/>
</dbReference>
<dbReference type="InterPro" id="IPR000542">
    <property type="entry name" value="Carn_acyl_trans"/>
</dbReference>
<feature type="non-terminal residue" evidence="7">
    <location>
        <position position="595"/>
    </location>
</feature>
<feature type="transmembrane region" description="Helical" evidence="5">
    <location>
        <begin position="31"/>
        <end position="50"/>
    </location>
</feature>
<sequence length="595" mass="68189">MGTSSPRTAESPFPFQTKFPSKLERFGYKCYFARLGVVSLATVYVPVLAIRCVTRHFLLTYKQWLFENPKKPSTTTKIWGALHYLLSLVSPSLKSCDALLPRQHIPALEQTVERYLSSIRPLHSKLELADIEAMAGEFLAREGRKLQTMTRLYGLFVDNYVTGFWESLATQAFRAARLAFVETQQQLAMDRQTFKPLGAGMICSSHLEKLYATTREPGEKIDFLRRYGLSRYILVLYNGGIYKVHVVDEKDRVYSVEELTDIFIELLARADSTIEGTEGRIAALTTDNRTQWYHNRRRFFEEIPKNAKALNVIESAIFAITLDSNDYGYDSERPELLSHFMRSMLTGNGANRWADKSLNHTVSRNGAFGSTSEHSVADGCELDAVHETFSFIENHVIGYPPLSEQQKREESFDFTDKRGLRFAERIEIEVPDEMAAEIERCYSTHLSVINNLHVASLAFRRWGKDRIKKCGCSPDAFMQMAIQLANYRDQGRFVLTYESASTRFYRNTRTETLRTVGEESCEFVRAMHDEAVDRTKRAEILRRACEAHVSRNRECMVGRGVDRHLFVLYVMAQATGTPSPFLDHCMQQEWLLSTS</sequence>
<evidence type="ECO:0000256" key="4">
    <source>
        <dbReference type="PIRSR" id="PIRSR600542-1"/>
    </source>
</evidence>
<dbReference type="EMBL" id="BTRK01000004">
    <property type="protein sequence ID" value="GMR44591.1"/>
    <property type="molecule type" value="Genomic_DNA"/>
</dbReference>